<evidence type="ECO:0000256" key="1">
    <source>
        <dbReference type="ARBA" id="ARBA00022649"/>
    </source>
</evidence>
<feature type="binding site" evidence="6">
    <location>
        <position position="52"/>
    </location>
    <ligand>
        <name>NAD(+)</name>
        <dbReference type="ChEBI" id="CHEBI:57540"/>
    </ligand>
</feature>
<dbReference type="KEGG" id="hhy:Halhy_6695"/>
<proteinExistence type="inferred from homology"/>
<keyword evidence="2 6" id="KW-0328">Glycosyltransferase</keyword>
<dbReference type="OrthoDB" id="9813972at2"/>
<dbReference type="GO" id="GO:0016779">
    <property type="term" value="F:nucleotidyltransferase activity"/>
    <property type="evidence" value="ECO:0007669"/>
    <property type="project" value="UniProtKB-UniRule"/>
</dbReference>
<evidence type="ECO:0000256" key="5">
    <source>
        <dbReference type="ARBA" id="ARBA00023125"/>
    </source>
</evidence>
<evidence type="ECO:0000256" key="2">
    <source>
        <dbReference type="ARBA" id="ARBA00022676"/>
    </source>
</evidence>
<evidence type="ECO:0000259" key="7">
    <source>
        <dbReference type="PROSITE" id="PS52018"/>
    </source>
</evidence>
<feature type="active site" evidence="6">
    <location>
        <position position="166"/>
    </location>
</feature>
<keyword evidence="4 6" id="KW-0548">Nucleotidyltransferase</keyword>
<keyword evidence="5 6" id="KW-0238">DNA-binding</keyword>
<keyword evidence="1 6" id="KW-1277">Toxin-antitoxin system</keyword>
<reference evidence="8 9" key="1">
    <citation type="journal article" date="2011" name="Stand. Genomic Sci.">
        <title>Complete genome sequence of Haliscomenobacter hydrossis type strain (O).</title>
        <authorList>
            <consortium name="US DOE Joint Genome Institute (JGI-PGF)"/>
            <person name="Daligault H."/>
            <person name="Lapidus A."/>
            <person name="Zeytun A."/>
            <person name="Nolan M."/>
            <person name="Lucas S."/>
            <person name="Del Rio T.G."/>
            <person name="Tice H."/>
            <person name="Cheng J.F."/>
            <person name="Tapia R."/>
            <person name="Han C."/>
            <person name="Goodwin L."/>
            <person name="Pitluck S."/>
            <person name="Liolios K."/>
            <person name="Pagani I."/>
            <person name="Ivanova N."/>
            <person name="Huntemann M."/>
            <person name="Mavromatis K."/>
            <person name="Mikhailova N."/>
            <person name="Pati A."/>
            <person name="Chen A."/>
            <person name="Palaniappan K."/>
            <person name="Land M."/>
            <person name="Hauser L."/>
            <person name="Brambilla E.M."/>
            <person name="Rohde M."/>
            <person name="Verbarg S."/>
            <person name="Goker M."/>
            <person name="Bristow J."/>
            <person name="Eisen J.A."/>
            <person name="Markowitz V."/>
            <person name="Hugenholtz P."/>
            <person name="Kyrpides N.C."/>
            <person name="Klenk H.P."/>
            <person name="Woyke T."/>
        </authorList>
    </citation>
    <scope>NUCLEOTIDE SEQUENCE [LARGE SCALE GENOMIC DNA]</scope>
    <source>
        <strain evidence="9">ATCC 27775 / DSM 1100 / LMG 10767 / O</strain>
        <plasmid evidence="9">Plasmid pHALHY02</plasmid>
    </source>
</reference>
<comment type="catalytic activity">
    <reaction evidence="6">
        <text>a thymidine in DNA + NAD(+) = an N-(ADP-alpha-D-ribosyl)-thymidine in DNA + nicotinamide + H(+)</text>
        <dbReference type="Rhea" id="RHEA:71651"/>
        <dbReference type="Rhea" id="RHEA-COMP:13556"/>
        <dbReference type="Rhea" id="RHEA-COMP:18051"/>
        <dbReference type="ChEBI" id="CHEBI:15378"/>
        <dbReference type="ChEBI" id="CHEBI:17154"/>
        <dbReference type="ChEBI" id="CHEBI:57540"/>
        <dbReference type="ChEBI" id="CHEBI:137386"/>
        <dbReference type="ChEBI" id="CHEBI:191199"/>
    </reaction>
</comment>
<evidence type="ECO:0000256" key="6">
    <source>
        <dbReference type="PROSITE-ProRule" id="PRU01362"/>
    </source>
</evidence>
<evidence type="ECO:0000256" key="3">
    <source>
        <dbReference type="ARBA" id="ARBA00022679"/>
    </source>
</evidence>
<dbReference type="PROSITE" id="PS52018">
    <property type="entry name" value="DART"/>
    <property type="match status" value="1"/>
</dbReference>
<feature type="binding site" evidence="6">
    <location>
        <begin position="13"/>
        <end position="15"/>
    </location>
    <ligand>
        <name>NAD(+)</name>
        <dbReference type="ChEBI" id="CHEBI:57540"/>
    </ligand>
</feature>
<feature type="active site" description="Proton acceptor" evidence="6">
    <location>
        <position position="52"/>
    </location>
</feature>
<geneLocation type="plasmid" evidence="8 9">
    <name>pHALHY02</name>
</geneLocation>
<evidence type="ECO:0000256" key="4">
    <source>
        <dbReference type="ARBA" id="ARBA00022695"/>
    </source>
</evidence>
<dbReference type="Pfam" id="PF14487">
    <property type="entry name" value="DarT"/>
    <property type="match status" value="1"/>
</dbReference>
<keyword evidence="3 6" id="KW-0808">Transferase</keyword>
<dbReference type="GO" id="GO:0016757">
    <property type="term" value="F:glycosyltransferase activity"/>
    <property type="evidence" value="ECO:0007669"/>
    <property type="project" value="UniProtKB-UniRule"/>
</dbReference>
<organism evidence="8 9">
    <name type="scientific">Haliscomenobacter hydrossis (strain ATCC 27775 / DSM 1100 / LMG 10767 / O)</name>
    <dbReference type="NCBI Taxonomy" id="760192"/>
    <lineage>
        <taxon>Bacteria</taxon>
        <taxon>Pseudomonadati</taxon>
        <taxon>Bacteroidota</taxon>
        <taxon>Saprospiria</taxon>
        <taxon>Saprospirales</taxon>
        <taxon>Haliscomenobacteraceae</taxon>
        <taxon>Haliscomenobacter</taxon>
    </lineage>
</organism>
<gene>
    <name evidence="8" type="ordered locus">Halhy_6695</name>
</gene>
<dbReference type="HOGENOM" id="CLU_113641_0_0_10"/>
<dbReference type="GO" id="GO:0003677">
    <property type="term" value="F:DNA binding"/>
    <property type="evidence" value="ECO:0007669"/>
    <property type="project" value="UniProtKB-UniRule"/>
</dbReference>
<dbReference type="Proteomes" id="UP000008461">
    <property type="component" value="Plasmid pHALHY02"/>
</dbReference>
<accession>F4L803</accession>
<dbReference type="RefSeq" id="WP_013769028.1">
    <property type="nucleotide sequence ID" value="NC_015512.1"/>
</dbReference>
<evidence type="ECO:0000313" key="8">
    <source>
        <dbReference type="EMBL" id="AEE54511.1"/>
    </source>
</evidence>
<protein>
    <recommendedName>
        <fullName evidence="7">DarT domain-containing protein</fullName>
    </recommendedName>
</protein>
<dbReference type="EMBL" id="CP002693">
    <property type="protein sequence ID" value="AEE54511.1"/>
    <property type="molecule type" value="Genomic_DNA"/>
</dbReference>
<comment type="similarity">
    <text evidence="6">Belongs to the DarT ADP-ribosyltransferase family.</text>
</comment>
<keyword evidence="9" id="KW-1185">Reference proteome</keyword>
<name>F4L803_HALH1</name>
<comment type="caution">
    <text evidence="6">Lacks conserved residue(s) required for the propagation of feature annotation.</text>
</comment>
<evidence type="ECO:0000313" key="9">
    <source>
        <dbReference type="Proteomes" id="UP000008461"/>
    </source>
</evidence>
<feature type="domain" description="DarT" evidence="7">
    <location>
        <begin position="9"/>
        <end position="213"/>
    </location>
</feature>
<dbReference type="InterPro" id="IPR029494">
    <property type="entry name" value="DarT"/>
</dbReference>
<keyword evidence="8" id="KW-0614">Plasmid</keyword>
<dbReference type="AlphaFoldDB" id="F4L803"/>
<reference key="2">
    <citation type="submission" date="2011-04" db="EMBL/GenBank/DDBJ databases">
        <title>Complete sequence of plasmid 2 of Haliscomenobacter hydrossis DSM 1100.</title>
        <authorList>
            <consortium name="US DOE Joint Genome Institute (JGI-PGF)"/>
            <person name="Lucas S."/>
            <person name="Han J."/>
            <person name="Lapidus A."/>
            <person name="Bruce D."/>
            <person name="Goodwin L."/>
            <person name="Pitluck S."/>
            <person name="Peters L."/>
            <person name="Kyrpides N."/>
            <person name="Mavromatis K."/>
            <person name="Ivanova N."/>
            <person name="Ovchinnikova G."/>
            <person name="Pagani I."/>
            <person name="Daligault H."/>
            <person name="Detter J.C."/>
            <person name="Han C."/>
            <person name="Land M."/>
            <person name="Hauser L."/>
            <person name="Markowitz V."/>
            <person name="Cheng J.-F."/>
            <person name="Hugenholtz P."/>
            <person name="Woyke T."/>
            <person name="Wu D."/>
            <person name="Verbarg S."/>
            <person name="Frueling A."/>
            <person name="Brambilla E."/>
            <person name="Klenk H.-P."/>
            <person name="Eisen J.A."/>
        </authorList>
    </citation>
    <scope>NUCLEOTIDE SEQUENCE</scope>
    <source>
        <strain>DSM 1100</strain>
    </source>
</reference>
<sequence length="216" mass="24749">MPKSKPADVLLYRIVHLNNVEYILRNGMCTQDHPLADPGYINIGDSSLIERRKDYPVKIDPPNGTLGEYIPFYFGPLSPMLLNIKTGYSGVVKRPQSDIVYLCCSLNDVIAHCSAWCFTDGHAKNSFSVFFNDLKDLTEVDWNLVAKKYWNNSEEDIDRMRRKQAEFLVKHYLPVNCISKIIVFDEKKAIFVSTIIDLLGLNIPVFVNPQGQFYYS</sequence>